<evidence type="ECO:0000313" key="1">
    <source>
        <dbReference type="EMBL" id="OAN00359.1"/>
    </source>
</evidence>
<dbReference type="Proteomes" id="UP000094761">
    <property type="component" value="Unassembled WGS sequence"/>
</dbReference>
<evidence type="ECO:0000313" key="2">
    <source>
        <dbReference type="Proteomes" id="UP000094761"/>
    </source>
</evidence>
<sequence>MLVTMNDHELQRFAIIQDVLNNKLKRRDATPILGLSYRHLSRMLKAFKELGVQSLAHGNRGKPSSNRISDDIKLHVLRLITERYLDFGPTLVHEKLTEVHGINLSLETLRQWMIADGLWVPHSKRKPRIIRR</sequence>
<dbReference type="InterPro" id="IPR009057">
    <property type="entry name" value="Homeodomain-like_sf"/>
</dbReference>
<organism evidence="1 2">
    <name type="scientific">Vibrio europaeus</name>
    <dbReference type="NCBI Taxonomy" id="300876"/>
    <lineage>
        <taxon>Bacteria</taxon>
        <taxon>Pseudomonadati</taxon>
        <taxon>Pseudomonadota</taxon>
        <taxon>Gammaproteobacteria</taxon>
        <taxon>Vibrionales</taxon>
        <taxon>Vibrionaceae</taxon>
        <taxon>Vibrio</taxon>
        <taxon>Vibrio oreintalis group</taxon>
    </lineage>
</organism>
<dbReference type="Pfam" id="PF13565">
    <property type="entry name" value="HTH_32"/>
    <property type="match status" value="1"/>
</dbReference>
<dbReference type="SUPFAM" id="SSF46689">
    <property type="entry name" value="Homeodomain-like"/>
    <property type="match status" value="1"/>
</dbReference>
<protein>
    <submittedName>
        <fullName evidence="1">Uncharacterized protein</fullName>
    </submittedName>
</protein>
<accession>A0A178JFT9</accession>
<gene>
    <name evidence="1" type="ORF">AZ468_04330</name>
</gene>
<dbReference type="AlphaFoldDB" id="A0A178JFT9"/>
<dbReference type="OrthoDB" id="5655881at2"/>
<proteinExistence type="predicted"/>
<reference evidence="1 2" key="1">
    <citation type="submission" date="2016-03" db="EMBL/GenBank/DDBJ databases">
        <title>Draft genome sequence of the Vibrio tubiashii subs. europaeus.</title>
        <authorList>
            <person name="Spinard E."/>
            <person name="Dubert J."/>
            <person name="Nelson D.R."/>
            <person name="Barja J.L."/>
        </authorList>
    </citation>
    <scope>NUCLEOTIDE SEQUENCE [LARGE SCALE GENOMIC DNA]</scope>
    <source>
        <strain evidence="2">PP-638</strain>
    </source>
</reference>
<comment type="caution">
    <text evidence="1">The sequence shown here is derived from an EMBL/GenBank/DDBJ whole genome shotgun (WGS) entry which is preliminary data.</text>
</comment>
<dbReference type="EMBL" id="LUAX01000001">
    <property type="protein sequence ID" value="OAN00359.1"/>
    <property type="molecule type" value="Genomic_DNA"/>
</dbReference>
<dbReference type="GeneID" id="78074911"/>
<dbReference type="RefSeq" id="WP_069666295.1">
    <property type="nucleotide sequence ID" value="NZ_JAPFIP010000025.1"/>
</dbReference>
<name>A0A178JFT9_9VIBR</name>